<proteinExistence type="predicted"/>
<dbReference type="SUPFAM" id="SSF140683">
    <property type="entry name" value="SP0561-like"/>
    <property type="match status" value="1"/>
</dbReference>
<protein>
    <submittedName>
        <fullName evidence="1">DUF1858 domain-containing protein</fullName>
    </submittedName>
</protein>
<sequence length="34" mass="3674">MGCLVCASATMETLGQACYIHGLELDDIMNKLND</sequence>
<dbReference type="InterPro" id="IPR038062">
    <property type="entry name" value="ScdA-like_N_sf"/>
</dbReference>
<gene>
    <name evidence="1" type="ORF">H6A19_11690</name>
</gene>
<keyword evidence="2" id="KW-1185">Reference proteome</keyword>
<dbReference type="EMBL" id="JACJLL010000075">
    <property type="protein sequence ID" value="MBM6819988.1"/>
    <property type="molecule type" value="Genomic_DNA"/>
</dbReference>
<reference evidence="1 2" key="1">
    <citation type="journal article" date="2021" name="Sci. Rep.">
        <title>The distribution of antibiotic resistance genes in chicken gut microbiota commensals.</title>
        <authorList>
            <person name="Juricova H."/>
            <person name="Matiasovicova J."/>
            <person name="Kubasova T."/>
            <person name="Cejkova D."/>
            <person name="Rychlik I."/>
        </authorList>
    </citation>
    <scope>NUCLEOTIDE SEQUENCE [LARGE SCALE GENOMIC DNA]</scope>
    <source>
        <strain evidence="1 2">An435</strain>
    </source>
</reference>
<comment type="caution">
    <text evidence="1">The sequence shown here is derived from an EMBL/GenBank/DDBJ whole genome shotgun (WGS) entry which is preliminary data.</text>
</comment>
<evidence type="ECO:0000313" key="2">
    <source>
        <dbReference type="Proteomes" id="UP000767334"/>
    </source>
</evidence>
<evidence type="ECO:0000313" key="1">
    <source>
        <dbReference type="EMBL" id="MBM6819988.1"/>
    </source>
</evidence>
<dbReference type="Gene3D" id="1.10.3910.10">
    <property type="entry name" value="SP0561-like"/>
    <property type="match status" value="1"/>
</dbReference>
<accession>A0ABS2FHE6</accession>
<dbReference type="RefSeq" id="WP_148321567.1">
    <property type="nucleotide sequence ID" value="NZ_JACJLL010000075.1"/>
</dbReference>
<organism evidence="1 2">
    <name type="scientific">Clostridium saudiense</name>
    <dbReference type="NCBI Taxonomy" id="1414720"/>
    <lineage>
        <taxon>Bacteria</taxon>
        <taxon>Bacillati</taxon>
        <taxon>Bacillota</taxon>
        <taxon>Clostridia</taxon>
        <taxon>Eubacteriales</taxon>
        <taxon>Clostridiaceae</taxon>
        <taxon>Clostridium</taxon>
    </lineage>
</organism>
<dbReference type="Proteomes" id="UP000767334">
    <property type="component" value="Unassembled WGS sequence"/>
</dbReference>
<name>A0ABS2FHE6_9CLOT</name>